<comment type="caution">
    <text evidence="1">The sequence shown here is derived from an EMBL/GenBank/DDBJ whole genome shotgun (WGS) entry which is preliminary data.</text>
</comment>
<dbReference type="EMBL" id="JAPESX010000179">
    <property type="protein sequence ID" value="KAJ8122744.1"/>
    <property type="molecule type" value="Genomic_DNA"/>
</dbReference>
<keyword evidence="2" id="KW-1185">Reference proteome</keyword>
<gene>
    <name evidence="1" type="ORF">ONZ43_g1135</name>
</gene>
<sequence>MQDLKRYAIVSIFLHYLDDSDALTLMTTTRVDLDPAFESRVDMAIPLPNISFEAQKRIWKTAVTHIGVNLNVNKVMRFIDCDLETAEQGSYTAMNGRQICSCIAAAAALARQSNETFATTHIRDVLKLGREFRELMDKTPGNARAQMKHYARLVPQ</sequence>
<protein>
    <submittedName>
        <fullName evidence="1">Uncharacterized protein</fullName>
    </submittedName>
</protein>
<reference evidence="1" key="1">
    <citation type="submission" date="2022-11" db="EMBL/GenBank/DDBJ databases">
        <title>Genome Sequence of Nemania bipapillata.</title>
        <authorList>
            <person name="Buettner E."/>
        </authorList>
    </citation>
    <scope>NUCLEOTIDE SEQUENCE</scope>
    <source>
        <strain evidence="1">CP14</strain>
    </source>
</reference>
<accession>A0ACC2J5L7</accession>
<dbReference type="Proteomes" id="UP001153334">
    <property type="component" value="Unassembled WGS sequence"/>
</dbReference>
<name>A0ACC2J5L7_9PEZI</name>
<evidence type="ECO:0000313" key="2">
    <source>
        <dbReference type="Proteomes" id="UP001153334"/>
    </source>
</evidence>
<organism evidence="1 2">
    <name type="scientific">Nemania bipapillata</name>
    <dbReference type="NCBI Taxonomy" id="110536"/>
    <lineage>
        <taxon>Eukaryota</taxon>
        <taxon>Fungi</taxon>
        <taxon>Dikarya</taxon>
        <taxon>Ascomycota</taxon>
        <taxon>Pezizomycotina</taxon>
        <taxon>Sordariomycetes</taxon>
        <taxon>Xylariomycetidae</taxon>
        <taxon>Xylariales</taxon>
        <taxon>Xylariaceae</taxon>
        <taxon>Nemania</taxon>
    </lineage>
</organism>
<evidence type="ECO:0000313" key="1">
    <source>
        <dbReference type="EMBL" id="KAJ8122744.1"/>
    </source>
</evidence>
<proteinExistence type="predicted"/>